<dbReference type="KEGG" id="dtl:H8F01_09345"/>
<feature type="domain" description="Spore coat protein U/FanG" evidence="1">
    <location>
        <begin position="19"/>
        <end position="154"/>
    </location>
</feature>
<keyword evidence="3" id="KW-1185">Reference proteome</keyword>
<reference evidence="2 3" key="1">
    <citation type="submission" date="2020-08" db="EMBL/GenBank/DDBJ databases">
        <title>Dyella sp. G9 isolated from forest soil.</title>
        <authorList>
            <person name="Fu J."/>
            <person name="Qiu L."/>
        </authorList>
    </citation>
    <scope>NUCLEOTIDE SEQUENCE [LARGE SCALE GENOMIC DNA]</scope>
    <source>
        <strain evidence="2 3">G9</strain>
    </source>
</reference>
<dbReference type="PANTHER" id="PTHR37089">
    <property type="entry name" value="PROTEIN U-RELATED"/>
    <property type="match status" value="1"/>
</dbReference>
<dbReference type="Proteomes" id="UP000515873">
    <property type="component" value="Chromosome"/>
</dbReference>
<evidence type="ECO:0000313" key="3">
    <source>
        <dbReference type="Proteomes" id="UP000515873"/>
    </source>
</evidence>
<dbReference type="AlphaFoldDB" id="A0A7G8QAF6"/>
<dbReference type="EMBL" id="CP060412">
    <property type="protein sequence ID" value="QNK03764.1"/>
    <property type="molecule type" value="Genomic_DNA"/>
</dbReference>
<dbReference type="SMART" id="SM00972">
    <property type="entry name" value="SCPU"/>
    <property type="match status" value="1"/>
</dbReference>
<evidence type="ECO:0000259" key="1">
    <source>
        <dbReference type="Pfam" id="PF05229"/>
    </source>
</evidence>
<proteinExistence type="predicted"/>
<organism evidence="2 3">
    <name type="scientific">Dyella telluris</name>
    <dbReference type="NCBI Taxonomy" id="2763498"/>
    <lineage>
        <taxon>Bacteria</taxon>
        <taxon>Pseudomonadati</taxon>
        <taxon>Pseudomonadota</taxon>
        <taxon>Gammaproteobacteria</taxon>
        <taxon>Lysobacterales</taxon>
        <taxon>Rhodanobacteraceae</taxon>
        <taxon>Dyella</taxon>
    </lineage>
</organism>
<protein>
    <submittedName>
        <fullName evidence="2">Spore coat U domain-containing protein</fullName>
    </submittedName>
</protein>
<evidence type="ECO:0000313" key="2">
    <source>
        <dbReference type="EMBL" id="QNK03764.1"/>
    </source>
</evidence>
<name>A0A7G8QAF6_9GAMM</name>
<dbReference type="Pfam" id="PF05229">
    <property type="entry name" value="SCPU"/>
    <property type="match status" value="1"/>
</dbReference>
<sequence>MTAGALSGGDALAQQTTTTNTFQVRIGILGTCNVLTPTDIDFGTHVPSVGTHDQTGTIDVQCTKDTPFTLGLDGGTTNGNVNARAMTNGTVKIAYTLAHDAAKTQLWGNDASNWYSGTGLGLGSAYNIALTVYARATIAGNEPPGTYTDTVTATLTY</sequence>
<gene>
    <name evidence="2" type="ORF">H8F01_09345</name>
</gene>
<dbReference type="PANTHER" id="PTHR37089:SF4">
    <property type="entry name" value="EXPORTED PROTEIN"/>
    <property type="match status" value="1"/>
</dbReference>
<dbReference type="InterPro" id="IPR053167">
    <property type="entry name" value="Spore_coat_component"/>
</dbReference>
<accession>A0A7G8QAF6</accession>
<dbReference type="InterPro" id="IPR007893">
    <property type="entry name" value="Spore_coat_U/FanG"/>
</dbReference>